<reference evidence="1" key="1">
    <citation type="submission" date="2024-06" db="EMBL/GenBank/DDBJ databases">
        <authorList>
            <person name="Wu L."/>
        </authorList>
    </citation>
    <scope>NUCLEOTIDE SEQUENCE</scope>
    <source>
        <strain evidence="1">W17</strain>
    </source>
</reference>
<dbReference type="RefSeq" id="WP_350404414.1">
    <property type="nucleotide sequence ID" value="NZ_CP158490.1"/>
</dbReference>
<proteinExistence type="predicted"/>
<gene>
    <name evidence="1" type="ORF">ABCR88_08430</name>
</gene>
<name>A0AAU7WZY6_9PSED</name>
<evidence type="ECO:0000313" key="1">
    <source>
        <dbReference type="EMBL" id="XBY25849.1"/>
    </source>
</evidence>
<accession>A0AAU7WZY6</accession>
<organism evidence="1">
    <name type="scientific">Pseudomonas sp. W17</name>
    <dbReference type="NCBI Taxonomy" id="3144407"/>
    <lineage>
        <taxon>Bacteria</taxon>
        <taxon>Pseudomonadati</taxon>
        <taxon>Pseudomonadota</taxon>
        <taxon>Gammaproteobacteria</taxon>
        <taxon>Pseudomonadales</taxon>
        <taxon>Pseudomonadaceae</taxon>
        <taxon>Pseudomonas</taxon>
    </lineage>
</organism>
<dbReference type="EMBL" id="CP158490">
    <property type="protein sequence ID" value="XBY25849.1"/>
    <property type="molecule type" value="Genomic_DNA"/>
</dbReference>
<protein>
    <submittedName>
        <fullName evidence="1">Uncharacterized protein</fullName>
    </submittedName>
</protein>
<dbReference type="AlphaFoldDB" id="A0AAU7WZY6"/>
<sequence>MNISMFEMSIRKELHLREVSAAVTFFFELSDLSVLSADAFWELSEGEREESIGIRLEYNDVGYRTLVIFYCYFEVVDEVLAGFAKYLAENFGTEVAVGDYLHKADVVNDRFIVFQADGSRKFGFEKGDSDGFDVDVVD</sequence>